<comment type="caution">
    <text evidence="2">The sequence shown here is derived from an EMBL/GenBank/DDBJ whole genome shotgun (WGS) entry which is preliminary data.</text>
</comment>
<dbReference type="AlphaFoldDB" id="A0A5J5IGN0"/>
<evidence type="ECO:0000313" key="3">
    <source>
        <dbReference type="Proteomes" id="UP000326903"/>
    </source>
</evidence>
<dbReference type="RefSeq" id="WP_150415251.1">
    <property type="nucleotide sequence ID" value="NZ_VYQF01000003.1"/>
</dbReference>
<sequence length="227" mass="25311">MLKNICVSAALCLITLGSCHTAKMTEGKIINEDIEWSHTWITGTNKTDLPHVLIIGDSHVEGYYPSVEKALDGIAYPCKFTTSKSMGDPILLEQLEEVLKHYHFDVISFNNGLHGRGYTAEEYAAVIPGVYKLLSKYGNPKIQWVNTTAERDHLNLQITDAFNANVVKRNQYVEAFAGKKNIPVIDNYSLSIAHPEFYRSDGVHFIPEGIAAESNNVTQGILMLLKK</sequence>
<dbReference type="CDD" id="cd00229">
    <property type="entry name" value="SGNH_hydrolase"/>
    <property type="match status" value="1"/>
</dbReference>
<dbReference type="InterPro" id="IPR036514">
    <property type="entry name" value="SGNH_hydro_sf"/>
</dbReference>
<feature type="signal peptide" evidence="1">
    <location>
        <begin position="1"/>
        <end position="22"/>
    </location>
</feature>
<gene>
    <name evidence="2" type="ORF">FW778_13300</name>
</gene>
<dbReference type="Gene3D" id="3.40.50.1110">
    <property type="entry name" value="SGNH hydrolase"/>
    <property type="match status" value="1"/>
</dbReference>
<feature type="chain" id="PRO_5023867066" evidence="1">
    <location>
        <begin position="23"/>
        <end position="227"/>
    </location>
</feature>
<dbReference type="GO" id="GO:0016788">
    <property type="term" value="F:hydrolase activity, acting on ester bonds"/>
    <property type="evidence" value="ECO:0007669"/>
    <property type="project" value="UniProtKB-ARBA"/>
</dbReference>
<keyword evidence="1" id="KW-0732">Signal</keyword>
<dbReference type="EMBL" id="VYQF01000003">
    <property type="protein sequence ID" value="KAA9038531.1"/>
    <property type="molecule type" value="Genomic_DNA"/>
</dbReference>
<keyword evidence="3" id="KW-1185">Reference proteome</keyword>
<reference evidence="2 3" key="1">
    <citation type="submission" date="2019-09" db="EMBL/GenBank/DDBJ databases">
        <title>Draft genome sequence of Ginsengibacter sp. BR5-29.</title>
        <authorList>
            <person name="Im W.-T."/>
        </authorList>
    </citation>
    <scope>NUCLEOTIDE SEQUENCE [LARGE SCALE GENOMIC DNA]</scope>
    <source>
        <strain evidence="2 3">BR5-29</strain>
    </source>
</reference>
<dbReference type="SUPFAM" id="SSF52266">
    <property type="entry name" value="SGNH hydrolase"/>
    <property type="match status" value="1"/>
</dbReference>
<proteinExistence type="predicted"/>
<dbReference type="Proteomes" id="UP000326903">
    <property type="component" value="Unassembled WGS sequence"/>
</dbReference>
<accession>A0A5J5IGN0</accession>
<dbReference type="PROSITE" id="PS51257">
    <property type="entry name" value="PROKAR_LIPOPROTEIN"/>
    <property type="match status" value="1"/>
</dbReference>
<protein>
    <submittedName>
        <fullName evidence="2">SGNH/GDSL hydrolase family protein</fullName>
    </submittedName>
</protein>
<evidence type="ECO:0000256" key="1">
    <source>
        <dbReference type="SAM" id="SignalP"/>
    </source>
</evidence>
<organism evidence="2 3">
    <name type="scientific">Ginsengibacter hankyongi</name>
    <dbReference type="NCBI Taxonomy" id="2607284"/>
    <lineage>
        <taxon>Bacteria</taxon>
        <taxon>Pseudomonadati</taxon>
        <taxon>Bacteroidota</taxon>
        <taxon>Chitinophagia</taxon>
        <taxon>Chitinophagales</taxon>
        <taxon>Chitinophagaceae</taxon>
        <taxon>Ginsengibacter</taxon>
    </lineage>
</organism>
<keyword evidence="2" id="KW-0378">Hydrolase</keyword>
<name>A0A5J5IGN0_9BACT</name>
<evidence type="ECO:0000313" key="2">
    <source>
        <dbReference type="EMBL" id="KAA9038531.1"/>
    </source>
</evidence>